<organism evidence="1 2">
    <name type="scientific">Gonium pectorale</name>
    <name type="common">Green alga</name>
    <dbReference type="NCBI Taxonomy" id="33097"/>
    <lineage>
        <taxon>Eukaryota</taxon>
        <taxon>Viridiplantae</taxon>
        <taxon>Chlorophyta</taxon>
        <taxon>core chlorophytes</taxon>
        <taxon>Chlorophyceae</taxon>
        <taxon>CS clade</taxon>
        <taxon>Chlamydomonadales</taxon>
        <taxon>Volvocaceae</taxon>
        <taxon>Gonium</taxon>
    </lineage>
</organism>
<dbReference type="Pfam" id="PF12796">
    <property type="entry name" value="Ank_2"/>
    <property type="match status" value="1"/>
</dbReference>
<dbReference type="GO" id="GO:0030149">
    <property type="term" value="P:sphingolipid catabolic process"/>
    <property type="evidence" value="ECO:0007669"/>
    <property type="project" value="TreeGrafter"/>
</dbReference>
<dbReference type="GO" id="GO:0005783">
    <property type="term" value="C:endoplasmic reticulum"/>
    <property type="evidence" value="ECO:0007669"/>
    <property type="project" value="TreeGrafter"/>
</dbReference>
<dbReference type="PANTHER" id="PTHR12393">
    <property type="entry name" value="SPHINGOMYELIN PHOSPHODIESTERASE RELATED"/>
    <property type="match status" value="1"/>
</dbReference>
<gene>
    <name evidence="1" type="ORF">GPECTOR_5g3</name>
</gene>
<dbReference type="AlphaFoldDB" id="A0A150GWD3"/>
<accession>A0A150GWD3</accession>
<dbReference type="GO" id="GO:0004620">
    <property type="term" value="F:phospholipase activity"/>
    <property type="evidence" value="ECO:0007669"/>
    <property type="project" value="TreeGrafter"/>
</dbReference>
<evidence type="ECO:0000313" key="2">
    <source>
        <dbReference type="Proteomes" id="UP000075714"/>
    </source>
</evidence>
<sequence>MNLHAACPVPSRAFAARWSASGATRELTLEQRRELLRLTAASGVVANMKVALDAVGLVHGTYERWTMVGVAAAAGHPDMVLCLLELWFNMTSECSGPNPMYEAAEAGHQAVCQVLLDSGFEWEPAHVAAALKGGHPGLADWLLQRRREGPISPSDSLAPLCGCVEVLEAAVAGCDLSALQSLIQRCDGMEWLFTEAWKADMLWAAADSHTADWQTKVEFLETLD</sequence>
<dbReference type="Gene3D" id="1.25.40.20">
    <property type="entry name" value="Ankyrin repeat-containing domain"/>
    <property type="match status" value="1"/>
</dbReference>
<reference evidence="2" key="1">
    <citation type="journal article" date="2016" name="Nat. Commun.">
        <title>The Gonium pectorale genome demonstrates co-option of cell cycle regulation during the evolution of multicellularity.</title>
        <authorList>
            <person name="Hanschen E.R."/>
            <person name="Marriage T.N."/>
            <person name="Ferris P.J."/>
            <person name="Hamaji T."/>
            <person name="Toyoda A."/>
            <person name="Fujiyama A."/>
            <person name="Neme R."/>
            <person name="Noguchi H."/>
            <person name="Minakuchi Y."/>
            <person name="Suzuki M."/>
            <person name="Kawai-Toyooka H."/>
            <person name="Smith D.R."/>
            <person name="Sparks H."/>
            <person name="Anderson J."/>
            <person name="Bakaric R."/>
            <person name="Luria V."/>
            <person name="Karger A."/>
            <person name="Kirschner M.W."/>
            <person name="Durand P.M."/>
            <person name="Michod R.E."/>
            <person name="Nozaki H."/>
            <person name="Olson B.J."/>
        </authorList>
    </citation>
    <scope>NUCLEOTIDE SEQUENCE [LARGE SCALE GENOMIC DNA]</scope>
    <source>
        <strain evidence="2">NIES-2863</strain>
    </source>
</reference>
<dbReference type="EMBL" id="LSYV01000006">
    <property type="protein sequence ID" value="KXZ54206.1"/>
    <property type="molecule type" value="Genomic_DNA"/>
</dbReference>
<dbReference type="SUPFAM" id="SSF48403">
    <property type="entry name" value="Ankyrin repeat"/>
    <property type="match status" value="1"/>
</dbReference>
<proteinExistence type="predicted"/>
<name>A0A150GWD3_GONPE</name>
<dbReference type="Proteomes" id="UP000075714">
    <property type="component" value="Unassembled WGS sequence"/>
</dbReference>
<dbReference type="GO" id="GO:0046513">
    <property type="term" value="P:ceramide biosynthetic process"/>
    <property type="evidence" value="ECO:0007669"/>
    <property type="project" value="TreeGrafter"/>
</dbReference>
<comment type="caution">
    <text evidence="1">The sequence shown here is derived from an EMBL/GenBank/DDBJ whole genome shotgun (WGS) entry which is preliminary data.</text>
</comment>
<dbReference type="OrthoDB" id="63514at2759"/>
<keyword evidence="2" id="KW-1185">Reference proteome</keyword>
<dbReference type="GO" id="GO:0071944">
    <property type="term" value="C:cell periphery"/>
    <property type="evidence" value="ECO:0007669"/>
    <property type="project" value="TreeGrafter"/>
</dbReference>
<dbReference type="InterPro" id="IPR002110">
    <property type="entry name" value="Ankyrin_rpt"/>
</dbReference>
<dbReference type="GO" id="GO:0016020">
    <property type="term" value="C:membrane"/>
    <property type="evidence" value="ECO:0007669"/>
    <property type="project" value="TreeGrafter"/>
</dbReference>
<dbReference type="InterPro" id="IPR036770">
    <property type="entry name" value="Ankyrin_rpt-contain_sf"/>
</dbReference>
<evidence type="ECO:0000313" key="1">
    <source>
        <dbReference type="EMBL" id="KXZ54206.1"/>
    </source>
</evidence>
<protein>
    <submittedName>
        <fullName evidence="1">Uncharacterized protein</fullName>
    </submittedName>
</protein>
<dbReference type="PANTHER" id="PTHR12393:SF6">
    <property type="entry name" value="SPHINGOMYELIN PHOSPHODIESTERASE 2"/>
    <property type="match status" value="1"/>
</dbReference>